<dbReference type="PANTHER" id="PTHR33273">
    <property type="entry name" value="DOMAIN-CONTAINING PROTEIN, PUTATIVE-RELATED"/>
    <property type="match status" value="1"/>
</dbReference>
<dbReference type="InterPro" id="IPR036691">
    <property type="entry name" value="Endo/exonu/phosph_ase_sf"/>
</dbReference>
<dbReference type="PANTHER" id="PTHR33273:SF4">
    <property type="entry name" value="ENDONUCLEASE_EXONUCLEASE_PHOSPHATASE DOMAIN-CONTAINING PROTEIN"/>
    <property type="match status" value="1"/>
</dbReference>
<dbReference type="Pfam" id="PF14529">
    <property type="entry name" value="Exo_endo_phos_2"/>
    <property type="match status" value="1"/>
</dbReference>
<sequence length="190" mass="20576">MGLRFLQLNTNHSPRPQDLLLQHLAEWQLDISLVSEPYFVPSDREDWIADAKGLSAIIAPGLPLECRGILLVAVYLPPRRSAAAVEAGLDRLSAVLRQSSLPALIGGDFNAKSTAWGEDATDTRGELVLEWATASGLVVLNVGRVPTCVRPQGESIVDLTFASPSLASRVSGWQVLAESESFFRPPEHPV</sequence>
<gene>
    <name evidence="2" type="ORF">ABMA28_005652</name>
</gene>
<organism evidence="2 3">
    <name type="scientific">Loxostege sticticalis</name>
    <name type="common">Beet webworm moth</name>
    <dbReference type="NCBI Taxonomy" id="481309"/>
    <lineage>
        <taxon>Eukaryota</taxon>
        <taxon>Metazoa</taxon>
        <taxon>Ecdysozoa</taxon>
        <taxon>Arthropoda</taxon>
        <taxon>Hexapoda</taxon>
        <taxon>Insecta</taxon>
        <taxon>Pterygota</taxon>
        <taxon>Neoptera</taxon>
        <taxon>Endopterygota</taxon>
        <taxon>Lepidoptera</taxon>
        <taxon>Glossata</taxon>
        <taxon>Ditrysia</taxon>
        <taxon>Pyraloidea</taxon>
        <taxon>Crambidae</taxon>
        <taxon>Pyraustinae</taxon>
        <taxon>Loxostege</taxon>
    </lineage>
</organism>
<evidence type="ECO:0000313" key="3">
    <source>
        <dbReference type="Proteomes" id="UP001549921"/>
    </source>
</evidence>
<dbReference type="Proteomes" id="UP001549921">
    <property type="component" value="Unassembled WGS sequence"/>
</dbReference>
<dbReference type="Gene3D" id="3.60.10.10">
    <property type="entry name" value="Endonuclease/exonuclease/phosphatase"/>
    <property type="match status" value="1"/>
</dbReference>
<feature type="domain" description="Endonuclease/exonuclease/phosphatase" evidence="1">
    <location>
        <begin position="69"/>
        <end position="172"/>
    </location>
</feature>
<dbReference type="CDD" id="cd09077">
    <property type="entry name" value="R1-I-EN"/>
    <property type="match status" value="1"/>
</dbReference>
<reference evidence="2 3" key="1">
    <citation type="submission" date="2024-06" db="EMBL/GenBank/DDBJ databases">
        <title>A chromosome-level genome assembly of beet webworm, Loxostege sticticalis.</title>
        <authorList>
            <person name="Zhang Y."/>
        </authorList>
    </citation>
    <scope>NUCLEOTIDE SEQUENCE [LARGE SCALE GENOMIC DNA]</scope>
    <source>
        <strain evidence="2">AQ028</strain>
        <tissue evidence="2">Male pupae</tissue>
    </source>
</reference>
<protein>
    <recommendedName>
        <fullName evidence="1">Endonuclease/exonuclease/phosphatase domain-containing protein</fullName>
    </recommendedName>
</protein>
<evidence type="ECO:0000313" key="2">
    <source>
        <dbReference type="EMBL" id="KAL0821003.1"/>
    </source>
</evidence>
<evidence type="ECO:0000259" key="1">
    <source>
        <dbReference type="Pfam" id="PF14529"/>
    </source>
</evidence>
<accession>A0ABD0SPK0</accession>
<comment type="caution">
    <text evidence="2">The sequence shown here is derived from an EMBL/GenBank/DDBJ whole genome shotgun (WGS) entry which is preliminary data.</text>
</comment>
<dbReference type="InterPro" id="IPR005135">
    <property type="entry name" value="Endo/exonuclease/phosphatase"/>
</dbReference>
<name>A0ABD0SPK0_LOXSC</name>
<proteinExistence type="predicted"/>
<dbReference type="SUPFAM" id="SSF56219">
    <property type="entry name" value="DNase I-like"/>
    <property type="match status" value="1"/>
</dbReference>
<dbReference type="AlphaFoldDB" id="A0ABD0SPK0"/>
<dbReference type="EMBL" id="JBEDNZ010000018">
    <property type="protein sequence ID" value="KAL0821003.1"/>
    <property type="molecule type" value="Genomic_DNA"/>
</dbReference>